<name>A0A381SXY5_9ZZZZ</name>
<reference evidence="2" key="1">
    <citation type="submission" date="2018-05" db="EMBL/GenBank/DDBJ databases">
        <authorList>
            <person name="Lanie J.A."/>
            <person name="Ng W.-L."/>
            <person name="Kazmierczak K.M."/>
            <person name="Andrzejewski T.M."/>
            <person name="Davidsen T.M."/>
            <person name="Wayne K.J."/>
            <person name="Tettelin H."/>
            <person name="Glass J.I."/>
            <person name="Rusch D."/>
            <person name="Podicherti R."/>
            <person name="Tsui H.-C.T."/>
            <person name="Winkler M.E."/>
        </authorList>
    </citation>
    <scope>NUCLEOTIDE SEQUENCE</scope>
</reference>
<evidence type="ECO:0008006" key="3">
    <source>
        <dbReference type="Google" id="ProtNLM"/>
    </source>
</evidence>
<dbReference type="GO" id="GO:0046914">
    <property type="term" value="F:transition metal ion binding"/>
    <property type="evidence" value="ECO:0007669"/>
    <property type="project" value="InterPro"/>
</dbReference>
<feature type="region of interest" description="Disordered" evidence="1">
    <location>
        <begin position="89"/>
        <end position="112"/>
    </location>
</feature>
<dbReference type="Gene3D" id="3.90.330.10">
    <property type="entry name" value="Nitrile hydratase alpha /Thiocyanate hydrolase gamma"/>
    <property type="match status" value="1"/>
</dbReference>
<accession>A0A381SXY5</accession>
<dbReference type="GO" id="GO:0003824">
    <property type="term" value="F:catalytic activity"/>
    <property type="evidence" value="ECO:0007669"/>
    <property type="project" value="InterPro"/>
</dbReference>
<protein>
    <recommendedName>
        <fullName evidence="3">Nitrile hydratase alpha /Thiocyanate hydrolase gamma domain-containing protein</fullName>
    </recommendedName>
</protein>
<sequence>MEKNKKEELDKKWNSIVLKALSDEEFKKRLIKDPTNVMLENGLNIPEGCKVGETSTKTAGLQLPPNASDDIKEEVTWWRWRLEMTHDFGKDERKEASEASGGAPLMDTTPEM</sequence>
<proteinExistence type="predicted"/>
<organism evidence="2">
    <name type="scientific">marine metagenome</name>
    <dbReference type="NCBI Taxonomy" id="408172"/>
    <lineage>
        <taxon>unclassified sequences</taxon>
        <taxon>metagenomes</taxon>
        <taxon>ecological metagenomes</taxon>
    </lineage>
</organism>
<dbReference type="InterPro" id="IPR036648">
    <property type="entry name" value="CN_Hdrase_a/SCN_Hdrase_g_sf"/>
</dbReference>
<evidence type="ECO:0000256" key="1">
    <source>
        <dbReference type="SAM" id="MobiDB-lite"/>
    </source>
</evidence>
<dbReference type="SUPFAM" id="SSF56209">
    <property type="entry name" value="Nitrile hydratase alpha chain"/>
    <property type="match status" value="1"/>
</dbReference>
<dbReference type="AlphaFoldDB" id="A0A381SXY5"/>
<gene>
    <name evidence="2" type="ORF">METZ01_LOCUS61088</name>
</gene>
<evidence type="ECO:0000313" key="2">
    <source>
        <dbReference type="EMBL" id="SVA08234.1"/>
    </source>
</evidence>
<dbReference type="EMBL" id="UINC01003661">
    <property type="protein sequence ID" value="SVA08234.1"/>
    <property type="molecule type" value="Genomic_DNA"/>
</dbReference>